<proteinExistence type="predicted"/>
<dbReference type="RefSeq" id="WP_273840823.1">
    <property type="nucleotide sequence ID" value="NZ_JAQQWT010000002.1"/>
</dbReference>
<keyword evidence="1" id="KW-1133">Transmembrane helix</keyword>
<keyword evidence="3" id="KW-1185">Reference proteome</keyword>
<comment type="caution">
    <text evidence="2">The sequence shown here is derived from an EMBL/GenBank/DDBJ whole genome shotgun (WGS) entry which is preliminary data.</text>
</comment>
<dbReference type="Proteomes" id="UP001589833">
    <property type="component" value="Unassembled WGS sequence"/>
</dbReference>
<keyword evidence="1" id="KW-0812">Transmembrane</keyword>
<organism evidence="2 3">
    <name type="scientific">Halalkalibacter alkalisediminis</name>
    <dbReference type="NCBI Taxonomy" id="935616"/>
    <lineage>
        <taxon>Bacteria</taxon>
        <taxon>Bacillati</taxon>
        <taxon>Bacillota</taxon>
        <taxon>Bacilli</taxon>
        <taxon>Bacillales</taxon>
        <taxon>Bacillaceae</taxon>
        <taxon>Halalkalibacter</taxon>
    </lineage>
</organism>
<reference evidence="2 3" key="1">
    <citation type="submission" date="2024-09" db="EMBL/GenBank/DDBJ databases">
        <authorList>
            <person name="Sun Q."/>
            <person name="Mori K."/>
        </authorList>
    </citation>
    <scope>NUCLEOTIDE SEQUENCE [LARGE SCALE GENOMIC DNA]</scope>
    <source>
        <strain evidence="2 3">NCAIM B.02301</strain>
    </source>
</reference>
<evidence type="ECO:0000313" key="2">
    <source>
        <dbReference type="EMBL" id="MFC0559842.1"/>
    </source>
</evidence>
<accession>A0ABV6NGE7</accession>
<protein>
    <submittedName>
        <fullName evidence="2">DUF2663 family protein</fullName>
    </submittedName>
</protein>
<gene>
    <name evidence="2" type="ORF">ACFFH4_12355</name>
</gene>
<feature type="transmembrane region" description="Helical" evidence="1">
    <location>
        <begin position="42"/>
        <end position="61"/>
    </location>
</feature>
<name>A0ABV6NGE7_9BACI</name>
<dbReference type="Pfam" id="PF10864">
    <property type="entry name" value="DUF2663"/>
    <property type="match status" value="1"/>
</dbReference>
<keyword evidence="1" id="KW-0472">Membrane</keyword>
<dbReference type="InterPro" id="IPR020210">
    <property type="entry name" value="Uncharacterised_YpbF_TM"/>
</dbReference>
<dbReference type="EMBL" id="JBHLTR010000017">
    <property type="protein sequence ID" value="MFC0559842.1"/>
    <property type="molecule type" value="Genomic_DNA"/>
</dbReference>
<evidence type="ECO:0000313" key="3">
    <source>
        <dbReference type="Proteomes" id="UP001589833"/>
    </source>
</evidence>
<sequence>MKPFKEWNVKSNYGPEVVKVMLEEIVVRKNKVDQMEKAKIRWSLYLMFCAAIFCLFGYRAFQFQQSQLSSNVLSALIGQPIVLMLMLLLAIGFFQLHFFGKKEKKAEKEFDELREEIIARSLEFWEADVNWKSREAVYSYMKEEHDINLYHK</sequence>
<evidence type="ECO:0000256" key="1">
    <source>
        <dbReference type="SAM" id="Phobius"/>
    </source>
</evidence>
<feature type="transmembrane region" description="Helical" evidence="1">
    <location>
        <begin position="81"/>
        <end position="99"/>
    </location>
</feature>